<feature type="region of interest" description="Disordered" evidence="1">
    <location>
        <begin position="1"/>
        <end position="41"/>
    </location>
</feature>
<reference evidence="2" key="1">
    <citation type="submission" date="2011-11" db="EMBL/GenBank/DDBJ databases">
        <title>The Genome Sequence of Fusarium oxysporum Cotton.</title>
        <authorList>
            <consortium name="The Broad Institute Genome Sequencing Platform"/>
            <person name="Ma L.-J."/>
            <person name="Gale L.R."/>
            <person name="Schwartz D.C."/>
            <person name="Zhou S."/>
            <person name="Corby-Kistler H."/>
            <person name="Young S.K."/>
            <person name="Zeng Q."/>
            <person name="Gargeya S."/>
            <person name="Fitzgerald M."/>
            <person name="Haas B."/>
            <person name="Abouelleil A."/>
            <person name="Alvarado L."/>
            <person name="Arachchi H.M."/>
            <person name="Berlin A."/>
            <person name="Brown A."/>
            <person name="Chapman S.B."/>
            <person name="Chen Z."/>
            <person name="Dunbar C."/>
            <person name="Freedman E."/>
            <person name="Gearin G."/>
            <person name="Goldberg J."/>
            <person name="Griggs A."/>
            <person name="Gujja S."/>
            <person name="Heiman D."/>
            <person name="Howarth C."/>
            <person name="Larson L."/>
            <person name="Lui A."/>
            <person name="MacDonald P.J.P."/>
            <person name="Montmayeur A."/>
            <person name="Murphy C."/>
            <person name="Neiman D."/>
            <person name="Pearson M."/>
            <person name="Priest M."/>
            <person name="Roberts A."/>
            <person name="Saif S."/>
            <person name="Shea T."/>
            <person name="Shenoy N."/>
            <person name="Sisk P."/>
            <person name="Stolte C."/>
            <person name="Sykes S."/>
            <person name="Wortman J."/>
            <person name="Nusbaum C."/>
            <person name="Birren B."/>
        </authorList>
    </citation>
    <scope>NUCLEOTIDE SEQUENCE [LARGE SCALE GENOMIC DNA]</scope>
    <source>
        <strain evidence="2">25433</strain>
    </source>
</reference>
<dbReference type="Proteomes" id="UP000030701">
    <property type="component" value="Unassembled WGS sequence"/>
</dbReference>
<feature type="compositionally biased region" description="Polar residues" evidence="1">
    <location>
        <begin position="1"/>
        <end position="16"/>
    </location>
</feature>
<sequence length="82" mass="8813">MNSTNVRSGGISQAGHSLSEPGRRVAGPGNLDMTSKRKTPADGYAERAFARIIHIHDISKLMVFITRTIICSTTTGSGLRLE</sequence>
<accession>X0KFX0</accession>
<dbReference type="AlphaFoldDB" id="X0KFX0"/>
<reference evidence="2" key="2">
    <citation type="submission" date="2014-03" db="EMBL/GenBank/DDBJ databases">
        <title>The Genome Annotation of Fusarium oxysporum Cotton.</title>
        <authorList>
            <consortium name="The Broad Institute Genomics Platform"/>
            <person name="Ma L.-J."/>
            <person name="Corby-Kistler H."/>
            <person name="Broz K."/>
            <person name="Gale L.R."/>
            <person name="Jonkers W."/>
            <person name="O'Donnell K."/>
            <person name="Ploetz R."/>
            <person name="Steinberg C."/>
            <person name="Schwartz D.C."/>
            <person name="VanEtten H."/>
            <person name="Zhou S."/>
            <person name="Young S.K."/>
            <person name="Zeng Q."/>
            <person name="Gargeya S."/>
            <person name="Fitzgerald M."/>
            <person name="Abouelleil A."/>
            <person name="Alvarado L."/>
            <person name="Chapman S.B."/>
            <person name="Gainer-Dewar J."/>
            <person name="Goldberg J."/>
            <person name="Griggs A."/>
            <person name="Gujja S."/>
            <person name="Hansen M."/>
            <person name="Howarth C."/>
            <person name="Imamovic A."/>
            <person name="Ireland A."/>
            <person name="Larimer J."/>
            <person name="McCowan C."/>
            <person name="Murphy C."/>
            <person name="Pearson M."/>
            <person name="Poon T.W."/>
            <person name="Priest M."/>
            <person name="Roberts A."/>
            <person name="Saif S."/>
            <person name="Shea T."/>
            <person name="Sykes S."/>
            <person name="Wortman J."/>
            <person name="Nusbaum C."/>
            <person name="Birren B."/>
        </authorList>
    </citation>
    <scope>NUCLEOTIDE SEQUENCE</scope>
    <source>
        <strain evidence="2">25433</strain>
    </source>
</reference>
<dbReference type="HOGENOM" id="CLU_2558341_0_0_1"/>
<evidence type="ECO:0000313" key="2">
    <source>
        <dbReference type="EMBL" id="EXM12494.1"/>
    </source>
</evidence>
<organism evidence="2">
    <name type="scientific">Fusarium oxysporum f. sp. vasinfectum 25433</name>
    <dbReference type="NCBI Taxonomy" id="1089449"/>
    <lineage>
        <taxon>Eukaryota</taxon>
        <taxon>Fungi</taxon>
        <taxon>Dikarya</taxon>
        <taxon>Ascomycota</taxon>
        <taxon>Pezizomycotina</taxon>
        <taxon>Sordariomycetes</taxon>
        <taxon>Hypocreomycetidae</taxon>
        <taxon>Hypocreales</taxon>
        <taxon>Nectriaceae</taxon>
        <taxon>Fusarium</taxon>
        <taxon>Fusarium oxysporum species complex</taxon>
    </lineage>
</organism>
<evidence type="ECO:0000256" key="1">
    <source>
        <dbReference type="SAM" id="MobiDB-lite"/>
    </source>
</evidence>
<dbReference type="EMBL" id="KK035513">
    <property type="protein sequence ID" value="EXM12494.1"/>
    <property type="molecule type" value="Genomic_DNA"/>
</dbReference>
<gene>
    <name evidence="2" type="ORF">FOTG_19005</name>
</gene>
<protein>
    <submittedName>
        <fullName evidence="2">Uncharacterized protein</fullName>
    </submittedName>
</protein>
<proteinExistence type="predicted"/>
<name>X0KFX0_FUSOX</name>